<feature type="binding site" evidence="6">
    <location>
        <position position="526"/>
    </location>
    <ligand>
        <name>ATP</name>
        <dbReference type="ChEBI" id="CHEBI:30616"/>
    </ligand>
</feature>
<comment type="function">
    <text evidence="6">Catalyzes the conversion of acetate into acetyl-CoA (AcCoA), an essential intermediate at the junction of anabolic and catabolic pathways. AcsA undergoes a two-step reaction. In the first half reaction, AcsA combines acetate with ATP to form acetyl-adenylate (AcAMP) intermediate. In the second half reaction, it can then transfer the acetyl group from AcAMP to the sulfhydryl group of CoA, forming the product AcCoA.</text>
</comment>
<keyword evidence="5 6" id="KW-0007">Acetylation</keyword>
<dbReference type="InterPro" id="IPR020845">
    <property type="entry name" value="AMP-binding_CS"/>
</dbReference>
<feature type="binding site" evidence="6">
    <location>
        <position position="515"/>
    </location>
    <ligand>
        <name>ATP</name>
        <dbReference type="ChEBI" id="CHEBI:30616"/>
    </ligand>
</feature>
<dbReference type="OrthoDB" id="9803968at2"/>
<dbReference type="InterPro" id="IPR000873">
    <property type="entry name" value="AMP-dep_synth/lig_dom"/>
</dbReference>
<dbReference type="PANTHER" id="PTHR24095">
    <property type="entry name" value="ACETYL-COENZYME A SYNTHETASE"/>
    <property type="match status" value="1"/>
</dbReference>
<keyword evidence="4 6" id="KW-0067">ATP-binding</keyword>
<dbReference type="InterPro" id="IPR042099">
    <property type="entry name" value="ANL_N_sf"/>
</dbReference>
<keyword evidence="2 6" id="KW-0436">Ligase</keyword>
<sequence length="649" mass="73297">MTDKVYPVSNNIKKNALIDRETYLQWYDESIKDPDAFWSKHGRRIDWFKPFTKVKNTSFRGRVSIKWYEDGITNVTYNCIDRHLKSRGDQVAMIWEGDNPYIDKKVTYKELYENVCRFANILKKRGVKKGDRVTIYLPMILEAAYAMLACARIGAVHSVVFAGFSPEALAGRIVDCESTFIITADQGVRGGKPIPLKENVDHAIDIAARQYVLVNQVMVVRRTGGKIGWAPGRDFWYHEEMANAKTECPPARMKAEDPLFILYTSGSTGKPKGVLHTTGGYLVYASMTHEYVFDYHVGDVYWCTADVGWVTGHSYLVYGPLCNGATTLMFEGVPNFPDQARFWEVVDKHKVNILYTAPTAIRALMGAGDEYVERSKRTSLRILGSVGEPINPEAWNWFYHKVGDDRCPIVDTWWQTETGGHMITPLPGATDLKPGSATLPFFGIKPELVDTEGEVLEGENDGNLCITDSWPGQMRTIYGDHNRFVETYFSTYKGKYFTGDGCRRDHDGYYWITGRVDDVLNVSGHRLGTAEVESALVSDHNVSEAAVVGYPHPIKGQGIYCYVTLMEGIEPTEELRQHLIKHVRNEIGPIATPDKIQFAPSLPKTRSGKIMRRILRKIAEDEFENLGDISTLAEPQVVEDLIANRLNKR</sequence>
<feature type="domain" description="Acetyl-coenzyme A synthetase N-terminal" evidence="9">
    <location>
        <begin position="23"/>
        <end position="79"/>
    </location>
</feature>
<dbReference type="SUPFAM" id="SSF56801">
    <property type="entry name" value="Acetyl-CoA synthetase-like"/>
    <property type="match status" value="1"/>
</dbReference>
<dbReference type="GO" id="GO:0005524">
    <property type="term" value="F:ATP binding"/>
    <property type="evidence" value="ECO:0007669"/>
    <property type="project" value="UniProtKB-KW"/>
</dbReference>
<dbReference type="KEGG" id="bapa:BBC0178_021720"/>
<evidence type="ECO:0000256" key="1">
    <source>
        <dbReference type="ARBA" id="ARBA00006432"/>
    </source>
</evidence>
<dbReference type="InterPro" id="IPR045851">
    <property type="entry name" value="AMP-bd_C_sf"/>
</dbReference>
<evidence type="ECO:0000313" key="10">
    <source>
        <dbReference type="EMBL" id="AQT43600.1"/>
    </source>
</evidence>
<evidence type="ECO:0000256" key="5">
    <source>
        <dbReference type="ARBA" id="ARBA00022990"/>
    </source>
</evidence>
<dbReference type="GO" id="GO:0019427">
    <property type="term" value="P:acetyl-CoA biosynthetic process from acetate"/>
    <property type="evidence" value="ECO:0007669"/>
    <property type="project" value="UniProtKB-UniRule"/>
</dbReference>
<feature type="binding site" evidence="6">
    <location>
        <begin position="387"/>
        <end position="389"/>
    </location>
    <ligand>
        <name>ATP</name>
        <dbReference type="ChEBI" id="CHEBI:30616"/>
    </ligand>
</feature>
<feature type="binding site" evidence="6">
    <location>
        <position position="500"/>
    </location>
    <ligand>
        <name>ATP</name>
        <dbReference type="ChEBI" id="CHEBI:30616"/>
    </ligand>
</feature>
<dbReference type="NCBIfam" id="NF001208">
    <property type="entry name" value="PRK00174.1"/>
    <property type="match status" value="1"/>
</dbReference>
<comment type="PTM">
    <text evidence="6">Acetylated. Deacetylation by the SIR2-homolog deacetylase activates the enzyme.</text>
</comment>
<feature type="modified residue" description="N6-acetyllysine" evidence="6">
    <location>
        <position position="609"/>
    </location>
</feature>
<dbReference type="EC" id="6.2.1.1" evidence="6"/>
<dbReference type="Pfam" id="PF00501">
    <property type="entry name" value="AMP-binding"/>
    <property type="match status" value="1"/>
</dbReference>
<comment type="cofactor">
    <cofactor evidence="6">
        <name>Mg(2+)</name>
        <dbReference type="ChEBI" id="CHEBI:18420"/>
    </cofactor>
</comment>
<feature type="binding site" evidence="6">
    <location>
        <begin position="189"/>
        <end position="192"/>
    </location>
    <ligand>
        <name>CoA</name>
        <dbReference type="ChEBI" id="CHEBI:57287"/>
    </ligand>
</feature>
<dbReference type="Gene3D" id="3.30.300.30">
    <property type="match status" value="1"/>
</dbReference>
<dbReference type="GO" id="GO:0046872">
    <property type="term" value="F:metal ion binding"/>
    <property type="evidence" value="ECO:0007669"/>
    <property type="project" value="UniProtKB-KW"/>
</dbReference>
<dbReference type="Gene3D" id="3.40.50.12780">
    <property type="entry name" value="N-terminal domain of ligase-like"/>
    <property type="match status" value="1"/>
</dbReference>
<name>A0A1U9MDI3_9HYPH</name>
<feature type="binding site" evidence="6">
    <location>
        <position position="584"/>
    </location>
    <ligand>
        <name>CoA</name>
        <dbReference type="ChEBI" id="CHEBI:57287"/>
    </ligand>
</feature>
<dbReference type="InterPro" id="IPR032387">
    <property type="entry name" value="ACAS_N"/>
</dbReference>
<evidence type="ECO:0000259" key="8">
    <source>
        <dbReference type="Pfam" id="PF13193"/>
    </source>
</evidence>
<feature type="binding site" evidence="6">
    <location>
        <position position="542"/>
    </location>
    <ligand>
        <name>Mg(2+)</name>
        <dbReference type="ChEBI" id="CHEBI:18420"/>
    </ligand>
</feature>
<reference evidence="10 11" key="1">
    <citation type="submission" date="2016-11" db="EMBL/GenBank/DDBJ databases">
        <title>Comparative genomics of Bartonella apis.</title>
        <authorList>
            <person name="Engel P."/>
        </authorList>
    </citation>
    <scope>NUCLEOTIDE SEQUENCE [LARGE SCALE GENOMIC DNA]</scope>
    <source>
        <strain evidence="10 11">BBC0178</strain>
    </source>
</reference>
<dbReference type="RefSeq" id="WP_078040180.1">
    <property type="nucleotide sequence ID" value="NZ_CAXTOJ020000003.1"/>
</dbReference>
<feature type="domain" description="AMP-binding enzyme C-terminal" evidence="8">
    <location>
        <begin position="531"/>
        <end position="609"/>
    </location>
</feature>
<dbReference type="Pfam" id="PF13193">
    <property type="entry name" value="AMP-binding_C"/>
    <property type="match status" value="1"/>
</dbReference>
<evidence type="ECO:0000259" key="7">
    <source>
        <dbReference type="Pfam" id="PF00501"/>
    </source>
</evidence>
<comment type="caution">
    <text evidence="6">Lacks conserved residue(s) required for the propagation of feature annotation.</text>
</comment>
<feature type="binding site" evidence="6">
    <location>
        <begin position="411"/>
        <end position="416"/>
    </location>
    <ligand>
        <name>ATP</name>
        <dbReference type="ChEBI" id="CHEBI:30616"/>
    </ligand>
</feature>
<evidence type="ECO:0000259" key="9">
    <source>
        <dbReference type="Pfam" id="PF16177"/>
    </source>
</evidence>
<feature type="binding site" evidence="6">
    <location>
        <position position="335"/>
    </location>
    <ligand>
        <name>CoA</name>
        <dbReference type="ChEBI" id="CHEBI:57287"/>
    </ligand>
</feature>
<evidence type="ECO:0000313" key="11">
    <source>
        <dbReference type="Proteomes" id="UP000189660"/>
    </source>
</evidence>
<evidence type="ECO:0000256" key="6">
    <source>
        <dbReference type="HAMAP-Rule" id="MF_01123"/>
    </source>
</evidence>
<dbReference type="PROSITE" id="PS00455">
    <property type="entry name" value="AMP_BINDING"/>
    <property type="match status" value="1"/>
</dbReference>
<keyword evidence="6" id="KW-0479">Metal-binding</keyword>
<dbReference type="GO" id="GO:0005829">
    <property type="term" value="C:cytosol"/>
    <property type="evidence" value="ECO:0007669"/>
    <property type="project" value="TreeGrafter"/>
</dbReference>
<feature type="domain" description="AMP-dependent synthetase/ligase" evidence="7">
    <location>
        <begin position="81"/>
        <end position="468"/>
    </location>
</feature>
<proteinExistence type="inferred from homology"/>
<evidence type="ECO:0000256" key="4">
    <source>
        <dbReference type="ARBA" id="ARBA00022840"/>
    </source>
</evidence>
<evidence type="ECO:0000256" key="3">
    <source>
        <dbReference type="ARBA" id="ARBA00022741"/>
    </source>
</evidence>
<keyword evidence="11" id="KW-1185">Reference proteome</keyword>
<dbReference type="InterPro" id="IPR011904">
    <property type="entry name" value="Ac_CoA_lig"/>
</dbReference>
<dbReference type="Pfam" id="PF16177">
    <property type="entry name" value="ACAS_N"/>
    <property type="match status" value="1"/>
</dbReference>
<comment type="similarity">
    <text evidence="1 6">Belongs to the ATP-dependent AMP-binding enzyme family.</text>
</comment>
<gene>
    <name evidence="6" type="primary">acsA</name>
    <name evidence="10" type="ORF">BBC0178_021720</name>
</gene>
<comment type="catalytic activity">
    <reaction evidence="6">
        <text>acetate + ATP + CoA = acetyl-CoA + AMP + diphosphate</text>
        <dbReference type="Rhea" id="RHEA:23176"/>
        <dbReference type="ChEBI" id="CHEBI:30089"/>
        <dbReference type="ChEBI" id="CHEBI:30616"/>
        <dbReference type="ChEBI" id="CHEBI:33019"/>
        <dbReference type="ChEBI" id="CHEBI:57287"/>
        <dbReference type="ChEBI" id="CHEBI:57288"/>
        <dbReference type="ChEBI" id="CHEBI:456215"/>
        <dbReference type="EC" id="6.2.1.1"/>
    </reaction>
</comment>
<accession>A0A1U9MDI3</accession>
<feature type="binding site" evidence="6">
    <location>
        <position position="311"/>
    </location>
    <ligand>
        <name>CoA</name>
        <dbReference type="ChEBI" id="CHEBI:57287"/>
    </ligand>
</feature>
<dbReference type="PANTHER" id="PTHR24095:SF14">
    <property type="entry name" value="ACETYL-COENZYME A SYNTHETASE 1"/>
    <property type="match status" value="1"/>
</dbReference>
<dbReference type="GO" id="GO:0016208">
    <property type="term" value="F:AMP binding"/>
    <property type="evidence" value="ECO:0007669"/>
    <property type="project" value="InterPro"/>
</dbReference>
<dbReference type="EMBL" id="CP015820">
    <property type="protein sequence ID" value="AQT43600.1"/>
    <property type="molecule type" value="Genomic_DNA"/>
</dbReference>
<evidence type="ECO:0000256" key="2">
    <source>
        <dbReference type="ARBA" id="ARBA00022598"/>
    </source>
</evidence>
<keyword evidence="6" id="KW-0460">Magnesium</keyword>
<dbReference type="Proteomes" id="UP000189660">
    <property type="component" value="Chromosome"/>
</dbReference>
<feature type="binding site" evidence="6">
    <location>
        <position position="523"/>
    </location>
    <ligand>
        <name>CoA</name>
        <dbReference type="ChEBI" id="CHEBI:57287"/>
    </ligand>
</feature>
<dbReference type="GO" id="GO:0003987">
    <property type="term" value="F:acetate-CoA ligase activity"/>
    <property type="evidence" value="ECO:0007669"/>
    <property type="project" value="UniProtKB-UniRule"/>
</dbReference>
<feature type="binding site" evidence="6">
    <location>
        <position position="537"/>
    </location>
    <ligand>
        <name>Mg(2+)</name>
        <dbReference type="ChEBI" id="CHEBI:18420"/>
    </ligand>
</feature>
<dbReference type="FunFam" id="3.30.300.30:FF:000004">
    <property type="entry name" value="Acetyl-coenzyme A synthetase"/>
    <property type="match status" value="1"/>
</dbReference>
<dbReference type="CDD" id="cd05966">
    <property type="entry name" value="ACS"/>
    <property type="match status" value="1"/>
</dbReference>
<dbReference type="HAMAP" id="MF_01123">
    <property type="entry name" value="Ac_CoA_synth"/>
    <property type="match status" value="1"/>
</dbReference>
<protein>
    <recommendedName>
        <fullName evidence="6">Acetyl-coenzyme A synthetase</fullName>
        <shortName evidence="6">AcCoA synthetase</shortName>
        <shortName evidence="6">Acs</shortName>
        <ecNumber evidence="6">6.2.1.1</ecNumber>
    </recommendedName>
    <alternativeName>
        <fullName evidence="6">Acetate--CoA ligase</fullName>
    </alternativeName>
    <alternativeName>
        <fullName evidence="6">Acyl-activating enzyme</fullName>
    </alternativeName>
</protein>
<organism evidence="10 11">
    <name type="scientific">Bartonella apihabitans</name>
    <dbReference type="NCBI Taxonomy" id="2750929"/>
    <lineage>
        <taxon>Bacteria</taxon>
        <taxon>Pseudomonadati</taxon>
        <taxon>Pseudomonadota</taxon>
        <taxon>Alphaproteobacteria</taxon>
        <taxon>Hyphomicrobiales</taxon>
        <taxon>Bartonellaceae</taxon>
        <taxon>Bartonella</taxon>
    </lineage>
</organism>
<dbReference type="InterPro" id="IPR025110">
    <property type="entry name" value="AMP-bd_C"/>
</dbReference>
<dbReference type="FunFam" id="3.40.50.12780:FF:000001">
    <property type="entry name" value="Acetyl-coenzyme A synthetase"/>
    <property type="match status" value="1"/>
</dbReference>
<dbReference type="AlphaFoldDB" id="A0A1U9MDI3"/>
<dbReference type="NCBIfam" id="TIGR02188">
    <property type="entry name" value="Ac_CoA_lig_AcsA"/>
    <property type="match status" value="1"/>
</dbReference>
<keyword evidence="3 6" id="KW-0547">Nucleotide-binding</keyword>